<dbReference type="OrthoDB" id="2445244at2759"/>
<evidence type="ECO:0000313" key="1">
    <source>
        <dbReference type="EMBL" id="KAF0407927.1"/>
    </source>
</evidence>
<keyword evidence="2" id="KW-1185">Reference proteome</keyword>
<sequence>MLEQILDVSQGSVSHFTDRFLKALLDLEKDRIVWPQGSCLLTVTRGFENSDAEFGKLKLPNVIGAMDGNHIPIHAPSENGSVHDARVFYRSSLHHEISLNAELWVPGGTYIIADAAYPL</sequence>
<proteinExistence type="predicted"/>
<evidence type="ECO:0000313" key="2">
    <source>
        <dbReference type="Proteomes" id="UP000439903"/>
    </source>
</evidence>
<comment type="caution">
    <text evidence="1">The sequence shown here is derived from an EMBL/GenBank/DDBJ whole genome shotgun (WGS) entry which is preliminary data.</text>
</comment>
<accession>A0A8H3X3V5</accession>
<protein>
    <submittedName>
        <fullName evidence="1">Putative nuclease HARBI1</fullName>
    </submittedName>
</protein>
<reference evidence="1 2" key="1">
    <citation type="journal article" date="2019" name="Environ. Microbiol.">
        <title>At the nexus of three kingdoms: the genome of the mycorrhizal fungus Gigaspora margarita provides insights into plant, endobacterial and fungal interactions.</title>
        <authorList>
            <person name="Venice F."/>
            <person name="Ghignone S."/>
            <person name="Salvioli di Fossalunga A."/>
            <person name="Amselem J."/>
            <person name="Novero M."/>
            <person name="Xianan X."/>
            <person name="Sedzielewska Toro K."/>
            <person name="Morin E."/>
            <person name="Lipzen A."/>
            <person name="Grigoriev I.V."/>
            <person name="Henrissat B."/>
            <person name="Martin F.M."/>
            <person name="Bonfante P."/>
        </authorList>
    </citation>
    <scope>NUCLEOTIDE SEQUENCE [LARGE SCALE GENOMIC DNA]</scope>
    <source>
        <strain evidence="1 2">BEG34</strain>
    </source>
</reference>
<dbReference type="EMBL" id="WTPW01001923">
    <property type="protein sequence ID" value="KAF0407927.1"/>
    <property type="molecule type" value="Genomic_DNA"/>
</dbReference>
<organism evidence="1 2">
    <name type="scientific">Gigaspora margarita</name>
    <dbReference type="NCBI Taxonomy" id="4874"/>
    <lineage>
        <taxon>Eukaryota</taxon>
        <taxon>Fungi</taxon>
        <taxon>Fungi incertae sedis</taxon>
        <taxon>Mucoromycota</taxon>
        <taxon>Glomeromycotina</taxon>
        <taxon>Glomeromycetes</taxon>
        <taxon>Diversisporales</taxon>
        <taxon>Gigasporaceae</taxon>
        <taxon>Gigaspora</taxon>
    </lineage>
</organism>
<name>A0A8H3X3V5_GIGMA</name>
<gene>
    <name evidence="1" type="ORF">F8M41_008728</name>
</gene>
<dbReference type="AlphaFoldDB" id="A0A8H3X3V5"/>
<dbReference type="Proteomes" id="UP000439903">
    <property type="component" value="Unassembled WGS sequence"/>
</dbReference>